<dbReference type="Proteomes" id="UP001156691">
    <property type="component" value="Unassembled WGS sequence"/>
</dbReference>
<dbReference type="EMBL" id="BSNS01000011">
    <property type="protein sequence ID" value="GLQ55283.1"/>
    <property type="molecule type" value="Genomic_DNA"/>
</dbReference>
<sequence length="60" mass="6208">MNAERIVPLVTTVFVIATAMAVLFVNPAVAREASVPSSIASTAHQTVVVAPGELQARCMA</sequence>
<name>A0ABQ5W673_9HYPH</name>
<evidence type="ECO:0000256" key="1">
    <source>
        <dbReference type="SAM" id="Phobius"/>
    </source>
</evidence>
<organism evidence="2 3">
    <name type="scientific">Devosia nitrariae</name>
    <dbReference type="NCBI Taxonomy" id="2071872"/>
    <lineage>
        <taxon>Bacteria</taxon>
        <taxon>Pseudomonadati</taxon>
        <taxon>Pseudomonadota</taxon>
        <taxon>Alphaproteobacteria</taxon>
        <taxon>Hyphomicrobiales</taxon>
        <taxon>Devosiaceae</taxon>
        <taxon>Devosia</taxon>
    </lineage>
</organism>
<accession>A0ABQ5W673</accession>
<keyword evidence="3" id="KW-1185">Reference proteome</keyword>
<evidence type="ECO:0000313" key="3">
    <source>
        <dbReference type="Proteomes" id="UP001156691"/>
    </source>
</evidence>
<keyword evidence="1" id="KW-0472">Membrane</keyword>
<gene>
    <name evidence="2" type="ORF">GCM10010862_25420</name>
</gene>
<protein>
    <submittedName>
        <fullName evidence="2">Uncharacterized protein</fullName>
    </submittedName>
</protein>
<keyword evidence="1" id="KW-0812">Transmembrane</keyword>
<evidence type="ECO:0000313" key="2">
    <source>
        <dbReference type="EMBL" id="GLQ55283.1"/>
    </source>
</evidence>
<reference evidence="3" key="1">
    <citation type="journal article" date="2019" name="Int. J. Syst. Evol. Microbiol.">
        <title>The Global Catalogue of Microorganisms (GCM) 10K type strain sequencing project: providing services to taxonomists for standard genome sequencing and annotation.</title>
        <authorList>
            <consortium name="The Broad Institute Genomics Platform"/>
            <consortium name="The Broad Institute Genome Sequencing Center for Infectious Disease"/>
            <person name="Wu L."/>
            <person name="Ma J."/>
        </authorList>
    </citation>
    <scope>NUCLEOTIDE SEQUENCE [LARGE SCALE GENOMIC DNA]</scope>
    <source>
        <strain evidence="3">NBRC 112416</strain>
    </source>
</reference>
<keyword evidence="1" id="KW-1133">Transmembrane helix</keyword>
<feature type="transmembrane region" description="Helical" evidence="1">
    <location>
        <begin position="6"/>
        <end position="25"/>
    </location>
</feature>
<dbReference type="RefSeq" id="WP_284340705.1">
    <property type="nucleotide sequence ID" value="NZ_BSNS01000011.1"/>
</dbReference>
<proteinExistence type="predicted"/>
<comment type="caution">
    <text evidence="2">The sequence shown here is derived from an EMBL/GenBank/DDBJ whole genome shotgun (WGS) entry which is preliminary data.</text>
</comment>